<dbReference type="AlphaFoldDB" id="A0A8H4PBD8"/>
<evidence type="ECO:0000313" key="2">
    <source>
        <dbReference type="Proteomes" id="UP000554235"/>
    </source>
</evidence>
<gene>
    <name evidence="1" type="ORF">FALBO_6855</name>
</gene>
<reference evidence="1 2" key="1">
    <citation type="submission" date="2020-01" db="EMBL/GenBank/DDBJ databases">
        <title>Identification and distribution of gene clusters putatively required for synthesis of sphingolipid metabolism inhibitors in phylogenetically diverse species of the filamentous fungus Fusarium.</title>
        <authorList>
            <person name="Kim H.-S."/>
            <person name="Busman M."/>
            <person name="Brown D.W."/>
            <person name="Divon H."/>
            <person name="Uhlig S."/>
            <person name="Proctor R.H."/>
        </authorList>
    </citation>
    <scope>NUCLEOTIDE SEQUENCE [LARGE SCALE GENOMIC DNA]</scope>
    <source>
        <strain evidence="1 2">NRRL 20459</strain>
    </source>
</reference>
<proteinExistence type="predicted"/>
<dbReference type="EMBL" id="JAADYS010000901">
    <property type="protein sequence ID" value="KAF4466290.1"/>
    <property type="molecule type" value="Genomic_DNA"/>
</dbReference>
<keyword evidence="2" id="KW-1185">Reference proteome</keyword>
<comment type="caution">
    <text evidence="1">The sequence shown here is derived from an EMBL/GenBank/DDBJ whole genome shotgun (WGS) entry which is preliminary data.</text>
</comment>
<dbReference type="Proteomes" id="UP000554235">
    <property type="component" value="Unassembled WGS sequence"/>
</dbReference>
<accession>A0A8H4PBD8</accession>
<sequence length="206" mass="22614">MRGIAAIESTLTALTSDDFDRIRSETKTRLHEAESAQMEATLTLNKLQGKVEGIKAVQKASGEHIEAQRQNIDQRLGASCRAGSGNGFGDQGNSNPMEKFFEATAMSQMHLVQMHSDAIFQDKAFKTARAAGRRLTALDRMWKVKQGAEQKLAAAQERERIAVLMRQADNDYDKACEEFKDVMTMAGSDDWAAMIEDIQGGNAGAV</sequence>
<organism evidence="1 2">
    <name type="scientific">Fusarium albosuccineum</name>
    <dbReference type="NCBI Taxonomy" id="1237068"/>
    <lineage>
        <taxon>Eukaryota</taxon>
        <taxon>Fungi</taxon>
        <taxon>Dikarya</taxon>
        <taxon>Ascomycota</taxon>
        <taxon>Pezizomycotina</taxon>
        <taxon>Sordariomycetes</taxon>
        <taxon>Hypocreomycetidae</taxon>
        <taxon>Hypocreales</taxon>
        <taxon>Nectriaceae</taxon>
        <taxon>Fusarium</taxon>
        <taxon>Fusarium decemcellulare species complex</taxon>
    </lineage>
</organism>
<name>A0A8H4PBD8_9HYPO</name>
<protein>
    <submittedName>
        <fullName evidence="1">Uncharacterized protein</fullName>
    </submittedName>
</protein>
<evidence type="ECO:0000313" key="1">
    <source>
        <dbReference type="EMBL" id="KAF4466290.1"/>
    </source>
</evidence>